<keyword evidence="4" id="KW-1185">Reference proteome</keyword>
<dbReference type="AlphaFoldDB" id="A0A1D9M861"/>
<protein>
    <submittedName>
        <fullName evidence="3">Uncharacterized protein</fullName>
    </submittedName>
</protein>
<feature type="compositionally biased region" description="Basic residues" evidence="2">
    <location>
        <begin position="101"/>
        <end position="110"/>
    </location>
</feature>
<dbReference type="KEGG" id="rhp:LPB142_00120"/>
<keyword evidence="1" id="KW-0175">Coiled coil</keyword>
<evidence type="ECO:0000256" key="1">
    <source>
        <dbReference type="SAM" id="Coils"/>
    </source>
</evidence>
<evidence type="ECO:0000313" key="3">
    <source>
        <dbReference type="EMBL" id="AOZ67919.1"/>
    </source>
</evidence>
<organism evidence="3 4">
    <name type="scientific">Rhodobacter xanthinilyticus</name>
    <dbReference type="NCBI Taxonomy" id="1850250"/>
    <lineage>
        <taxon>Bacteria</taxon>
        <taxon>Pseudomonadati</taxon>
        <taxon>Pseudomonadota</taxon>
        <taxon>Alphaproteobacteria</taxon>
        <taxon>Rhodobacterales</taxon>
        <taxon>Rhodobacter group</taxon>
        <taxon>Rhodobacter</taxon>
    </lineage>
</organism>
<name>A0A1D9M861_9RHOB</name>
<dbReference type="STRING" id="1850250.LPB142_00120"/>
<accession>A0A1D9M861</accession>
<feature type="coiled-coil region" evidence="1">
    <location>
        <begin position="55"/>
        <end position="86"/>
    </location>
</feature>
<dbReference type="RefSeq" id="WP_068765594.1">
    <property type="nucleotide sequence ID" value="NZ_CP017781.1"/>
</dbReference>
<evidence type="ECO:0000313" key="4">
    <source>
        <dbReference type="Proteomes" id="UP000176562"/>
    </source>
</evidence>
<dbReference type="Proteomes" id="UP000176562">
    <property type="component" value="Chromosome"/>
</dbReference>
<feature type="region of interest" description="Disordered" evidence="2">
    <location>
        <begin position="93"/>
        <end position="119"/>
    </location>
</feature>
<gene>
    <name evidence="3" type="ORF">LPB142_00120</name>
</gene>
<dbReference type="EMBL" id="CP017781">
    <property type="protein sequence ID" value="AOZ67919.1"/>
    <property type="molecule type" value="Genomic_DNA"/>
</dbReference>
<evidence type="ECO:0000256" key="2">
    <source>
        <dbReference type="SAM" id="MobiDB-lite"/>
    </source>
</evidence>
<proteinExistence type="predicted"/>
<sequence length="119" mass="12831">MQLISDILLGAAALAAAVYCIVLSRRLTRFNQLESGMGGAIAVLSAQVDDMTKALVRAQATAAASAEQLKALTERAENGAERLEIMLASLHDLPDSDTDSRRHRVVRRRGRTNDLEAAE</sequence>
<reference evidence="3 4" key="1">
    <citation type="submission" date="2016-10" db="EMBL/GenBank/DDBJ databases">
        <title>Rhodobacter sp. LPB0142, isolated from sea water.</title>
        <authorList>
            <person name="Kim E."/>
            <person name="Yi H."/>
        </authorList>
    </citation>
    <scope>NUCLEOTIDE SEQUENCE [LARGE SCALE GENOMIC DNA]</scope>
    <source>
        <strain evidence="3 4">LPB0142</strain>
    </source>
</reference>